<dbReference type="FunFam" id="1.10.3810.10:FF:000001">
    <property type="entry name" value="Penicillin-binding protein 1A"/>
    <property type="match status" value="1"/>
</dbReference>
<evidence type="ECO:0000313" key="16">
    <source>
        <dbReference type="EMBL" id="RAL25673.1"/>
    </source>
</evidence>
<evidence type="ECO:0000256" key="9">
    <source>
        <dbReference type="ARBA" id="ARBA00022984"/>
    </source>
</evidence>
<dbReference type="Gene3D" id="1.10.3810.10">
    <property type="entry name" value="Biosynthetic peptidoglycan transglycosylase-like"/>
    <property type="match status" value="1"/>
</dbReference>
<feature type="transmembrane region" description="Helical" evidence="14">
    <location>
        <begin position="25"/>
        <end position="48"/>
    </location>
</feature>
<dbReference type="GO" id="GO:0009252">
    <property type="term" value="P:peptidoglycan biosynthetic process"/>
    <property type="evidence" value="ECO:0007669"/>
    <property type="project" value="UniProtKB-KW"/>
</dbReference>
<proteinExistence type="inferred from homology"/>
<keyword evidence="14" id="KW-0472">Membrane</keyword>
<accession>A0A364K5W0</accession>
<keyword evidence="7" id="KW-0378">Hydrolase</keyword>
<keyword evidence="9" id="KW-0573">Peptidoglycan synthesis</keyword>
<feature type="domain" description="Glycosyl transferase family 51" evidence="15">
    <location>
        <begin position="61"/>
        <end position="235"/>
    </location>
</feature>
<dbReference type="InterPro" id="IPR023346">
    <property type="entry name" value="Lysozyme-like_dom_sf"/>
</dbReference>
<comment type="similarity">
    <text evidence="2">In the N-terminal section; belongs to the glycosyltransferase 51 family.</text>
</comment>
<keyword evidence="14" id="KW-0812">Transmembrane</keyword>
<dbReference type="InterPro" id="IPR001264">
    <property type="entry name" value="Glyco_trans_51"/>
</dbReference>
<comment type="catalytic activity">
    <reaction evidence="13">
        <text>[GlcNAc-(1-&gt;4)-Mur2Ac(oyl-L-Ala-gamma-D-Glu-L-Lys-D-Ala-D-Ala)](n)-di-trans,octa-cis-undecaprenyl diphosphate + beta-D-GlcNAc-(1-&gt;4)-Mur2Ac(oyl-L-Ala-gamma-D-Glu-L-Lys-D-Ala-D-Ala)-di-trans,octa-cis-undecaprenyl diphosphate = [GlcNAc-(1-&gt;4)-Mur2Ac(oyl-L-Ala-gamma-D-Glu-L-Lys-D-Ala-D-Ala)](n+1)-di-trans,octa-cis-undecaprenyl diphosphate + di-trans,octa-cis-undecaprenyl diphosphate + H(+)</text>
        <dbReference type="Rhea" id="RHEA:23708"/>
        <dbReference type="Rhea" id="RHEA-COMP:9602"/>
        <dbReference type="Rhea" id="RHEA-COMP:9603"/>
        <dbReference type="ChEBI" id="CHEBI:15378"/>
        <dbReference type="ChEBI" id="CHEBI:58405"/>
        <dbReference type="ChEBI" id="CHEBI:60033"/>
        <dbReference type="ChEBI" id="CHEBI:78435"/>
        <dbReference type="EC" id="2.4.99.28"/>
    </reaction>
</comment>
<dbReference type="InterPro" id="IPR036950">
    <property type="entry name" value="PBP_transglycosylase"/>
</dbReference>
<sequence>MLVKYGTILRESYPYQEDKKVKKRWFIYLILIVLIVLQFIGGAAMELFGRFLVDKQKLTAAQTANQYVKVEEMPDYLGQAFIAIEDHRFKSHFGVDFISMTRALWVDLTKGGKLQGGSTITMQLARNLFLTHQKTWSRKAKEILIAFYLESKFSKEDILSMYLNNIYFGHGKYGIETAADFYFGKTVYVQNSDKEVVNLAEAAMLASLPKAPELYSPIRDFAKAKKRQRIVLKRMTDLGLISERDKEAAVKVPIRILGKYKASTDLVEKDQAFHYLPVSGMSS</sequence>
<organism evidence="16 17">
    <name type="scientific">Thermoflavimicrobium daqui</name>
    <dbReference type="NCBI Taxonomy" id="2137476"/>
    <lineage>
        <taxon>Bacteria</taxon>
        <taxon>Bacillati</taxon>
        <taxon>Bacillota</taxon>
        <taxon>Bacilli</taxon>
        <taxon>Bacillales</taxon>
        <taxon>Thermoactinomycetaceae</taxon>
        <taxon>Thermoflavimicrobium</taxon>
    </lineage>
</organism>
<keyword evidence="10" id="KW-0511">Multifunctional enzyme</keyword>
<evidence type="ECO:0000256" key="13">
    <source>
        <dbReference type="ARBA" id="ARBA00049902"/>
    </source>
</evidence>
<name>A0A364K5W0_9BACL</name>
<keyword evidence="8" id="KW-0133">Cell shape</keyword>
<dbReference type="EMBL" id="QJKK01000003">
    <property type="protein sequence ID" value="RAL25673.1"/>
    <property type="molecule type" value="Genomic_DNA"/>
</dbReference>
<keyword evidence="11" id="KW-0961">Cell wall biogenesis/degradation</keyword>
<keyword evidence="5" id="KW-0328">Glycosyltransferase</keyword>
<comment type="caution">
    <text evidence="16">The sequence shown here is derived from an EMBL/GenBank/DDBJ whole genome shotgun (WGS) entry which is preliminary data.</text>
</comment>
<dbReference type="AlphaFoldDB" id="A0A364K5W0"/>
<keyword evidence="14" id="KW-1133">Transmembrane helix</keyword>
<evidence type="ECO:0000313" key="17">
    <source>
        <dbReference type="Proteomes" id="UP000251213"/>
    </source>
</evidence>
<keyword evidence="4" id="KW-0645">Protease</keyword>
<evidence type="ECO:0000256" key="7">
    <source>
        <dbReference type="ARBA" id="ARBA00022801"/>
    </source>
</evidence>
<dbReference type="SUPFAM" id="SSF53955">
    <property type="entry name" value="Lysozyme-like"/>
    <property type="match status" value="1"/>
</dbReference>
<dbReference type="PANTHER" id="PTHR32282:SF33">
    <property type="entry name" value="PEPTIDOGLYCAN GLYCOSYLTRANSFERASE"/>
    <property type="match status" value="1"/>
</dbReference>
<dbReference type="GO" id="GO:0006508">
    <property type="term" value="P:proteolysis"/>
    <property type="evidence" value="ECO:0007669"/>
    <property type="project" value="UniProtKB-KW"/>
</dbReference>
<evidence type="ECO:0000256" key="3">
    <source>
        <dbReference type="ARBA" id="ARBA00022645"/>
    </source>
</evidence>
<gene>
    <name evidence="16" type="ORF">DL897_06235</name>
</gene>
<comment type="similarity">
    <text evidence="1">In the C-terminal section; belongs to the transpeptidase family.</text>
</comment>
<keyword evidence="6" id="KW-0808">Transferase</keyword>
<dbReference type="GO" id="GO:0071555">
    <property type="term" value="P:cell wall organization"/>
    <property type="evidence" value="ECO:0007669"/>
    <property type="project" value="UniProtKB-KW"/>
</dbReference>
<keyword evidence="17" id="KW-1185">Reference proteome</keyword>
<dbReference type="OrthoDB" id="9766909at2"/>
<evidence type="ECO:0000256" key="12">
    <source>
        <dbReference type="ARBA" id="ARBA00034000"/>
    </source>
</evidence>
<evidence type="ECO:0000256" key="6">
    <source>
        <dbReference type="ARBA" id="ARBA00022679"/>
    </source>
</evidence>
<evidence type="ECO:0000256" key="1">
    <source>
        <dbReference type="ARBA" id="ARBA00007090"/>
    </source>
</evidence>
<dbReference type="GO" id="GO:0008360">
    <property type="term" value="P:regulation of cell shape"/>
    <property type="evidence" value="ECO:0007669"/>
    <property type="project" value="UniProtKB-KW"/>
</dbReference>
<protein>
    <submittedName>
        <fullName evidence="16">Penicillin-binding protein</fullName>
    </submittedName>
</protein>
<evidence type="ECO:0000256" key="10">
    <source>
        <dbReference type="ARBA" id="ARBA00023268"/>
    </source>
</evidence>
<evidence type="ECO:0000256" key="11">
    <source>
        <dbReference type="ARBA" id="ARBA00023316"/>
    </source>
</evidence>
<dbReference type="PANTHER" id="PTHR32282">
    <property type="entry name" value="BINDING PROTEIN TRANSPEPTIDASE, PUTATIVE-RELATED"/>
    <property type="match status" value="1"/>
</dbReference>
<dbReference type="Proteomes" id="UP000251213">
    <property type="component" value="Unassembled WGS sequence"/>
</dbReference>
<comment type="catalytic activity">
    <reaction evidence="12">
        <text>Preferential cleavage: (Ac)2-L-Lys-D-Ala-|-D-Ala. Also transpeptidation of peptidyl-alanyl moieties that are N-acyl substituents of D-alanine.</text>
        <dbReference type="EC" id="3.4.16.4"/>
    </reaction>
</comment>
<reference evidence="16 17" key="1">
    <citation type="submission" date="2018-06" db="EMBL/GenBank/DDBJ databases">
        <title>Thermoflavimicrobium daqus sp. nov., a thermophilic microbe isolated from Moutai-flavour Daqu.</title>
        <authorList>
            <person name="Wang X."/>
            <person name="Zhou H."/>
        </authorList>
    </citation>
    <scope>NUCLEOTIDE SEQUENCE [LARGE SCALE GENOMIC DNA]</scope>
    <source>
        <strain evidence="16 17">FBKL4.011</strain>
    </source>
</reference>
<dbReference type="GO" id="GO:0009002">
    <property type="term" value="F:serine-type D-Ala-D-Ala carboxypeptidase activity"/>
    <property type="evidence" value="ECO:0007669"/>
    <property type="project" value="UniProtKB-EC"/>
</dbReference>
<reference evidence="16 17" key="2">
    <citation type="submission" date="2018-06" db="EMBL/GenBank/DDBJ databases">
        <authorList>
            <person name="Zhirakovskaya E."/>
        </authorList>
    </citation>
    <scope>NUCLEOTIDE SEQUENCE [LARGE SCALE GENOMIC DNA]</scope>
    <source>
        <strain evidence="16 17">FBKL4.011</strain>
    </source>
</reference>
<dbReference type="InterPro" id="IPR050396">
    <property type="entry name" value="Glycosyltr_51/Transpeptidase"/>
</dbReference>
<evidence type="ECO:0000259" key="15">
    <source>
        <dbReference type="Pfam" id="PF00912"/>
    </source>
</evidence>
<evidence type="ECO:0000256" key="2">
    <source>
        <dbReference type="ARBA" id="ARBA00007739"/>
    </source>
</evidence>
<evidence type="ECO:0000256" key="4">
    <source>
        <dbReference type="ARBA" id="ARBA00022670"/>
    </source>
</evidence>
<evidence type="ECO:0000256" key="8">
    <source>
        <dbReference type="ARBA" id="ARBA00022960"/>
    </source>
</evidence>
<evidence type="ECO:0000256" key="5">
    <source>
        <dbReference type="ARBA" id="ARBA00022676"/>
    </source>
</evidence>
<dbReference type="GO" id="GO:0008955">
    <property type="term" value="F:peptidoglycan glycosyltransferase activity"/>
    <property type="evidence" value="ECO:0007669"/>
    <property type="project" value="UniProtKB-EC"/>
</dbReference>
<dbReference type="Pfam" id="PF00912">
    <property type="entry name" value="Transgly"/>
    <property type="match status" value="1"/>
</dbReference>
<evidence type="ECO:0000256" key="14">
    <source>
        <dbReference type="SAM" id="Phobius"/>
    </source>
</evidence>
<dbReference type="RefSeq" id="WP_113658287.1">
    <property type="nucleotide sequence ID" value="NZ_KZ845665.1"/>
</dbReference>
<keyword evidence="3" id="KW-0121">Carboxypeptidase</keyword>